<sequence length="96" mass="11087">NTRPFSSSSLNRPTSAVSVHRIQQSSTNSNQIFPSHRPLKKIKPEPWQRLFDGEKRQVYSQQGLTVKKNKQNVDAILNDDFFNITDEPINYDDKAQ</sequence>
<protein>
    <submittedName>
        <fullName evidence="2">Uncharacterized protein</fullName>
    </submittedName>
</protein>
<accession>A0A816HYP6</accession>
<feature type="region of interest" description="Disordered" evidence="1">
    <location>
        <begin position="1"/>
        <end position="39"/>
    </location>
</feature>
<name>A0A816HYP6_ADIRI</name>
<evidence type="ECO:0000313" key="3">
    <source>
        <dbReference type="Proteomes" id="UP000663828"/>
    </source>
</evidence>
<keyword evidence="3" id="KW-1185">Reference proteome</keyword>
<dbReference type="AlphaFoldDB" id="A0A816HYP6"/>
<gene>
    <name evidence="2" type="ORF">XAT740_LOCUS64220</name>
</gene>
<evidence type="ECO:0000313" key="2">
    <source>
        <dbReference type="EMBL" id="CAF1691496.1"/>
    </source>
</evidence>
<comment type="caution">
    <text evidence="2">The sequence shown here is derived from an EMBL/GenBank/DDBJ whole genome shotgun (WGS) entry which is preliminary data.</text>
</comment>
<dbReference type="EMBL" id="CAJNOR010021688">
    <property type="protein sequence ID" value="CAF1691496.1"/>
    <property type="molecule type" value="Genomic_DNA"/>
</dbReference>
<proteinExistence type="predicted"/>
<organism evidence="2 3">
    <name type="scientific">Adineta ricciae</name>
    <name type="common">Rotifer</name>
    <dbReference type="NCBI Taxonomy" id="249248"/>
    <lineage>
        <taxon>Eukaryota</taxon>
        <taxon>Metazoa</taxon>
        <taxon>Spiralia</taxon>
        <taxon>Gnathifera</taxon>
        <taxon>Rotifera</taxon>
        <taxon>Eurotatoria</taxon>
        <taxon>Bdelloidea</taxon>
        <taxon>Adinetida</taxon>
        <taxon>Adinetidae</taxon>
        <taxon>Adineta</taxon>
    </lineage>
</organism>
<dbReference type="Proteomes" id="UP000663828">
    <property type="component" value="Unassembled WGS sequence"/>
</dbReference>
<feature type="non-terminal residue" evidence="2">
    <location>
        <position position="1"/>
    </location>
</feature>
<reference evidence="2" key="1">
    <citation type="submission" date="2021-02" db="EMBL/GenBank/DDBJ databases">
        <authorList>
            <person name="Nowell W R."/>
        </authorList>
    </citation>
    <scope>NUCLEOTIDE SEQUENCE</scope>
</reference>
<feature type="compositionally biased region" description="Polar residues" evidence="1">
    <location>
        <begin position="1"/>
        <end position="33"/>
    </location>
</feature>
<evidence type="ECO:0000256" key="1">
    <source>
        <dbReference type="SAM" id="MobiDB-lite"/>
    </source>
</evidence>